<proteinExistence type="predicted"/>
<evidence type="ECO:0000313" key="5">
    <source>
        <dbReference type="EMBL" id="SFU20865.1"/>
    </source>
</evidence>
<dbReference type="EMBL" id="FPBH01000015">
    <property type="protein sequence ID" value="SFU20865.1"/>
    <property type="molecule type" value="Genomic_DNA"/>
</dbReference>
<dbReference type="Pfam" id="PF12625">
    <property type="entry name" value="Arabinose_bd"/>
    <property type="match status" value="1"/>
</dbReference>
<evidence type="ECO:0000256" key="3">
    <source>
        <dbReference type="ARBA" id="ARBA00023163"/>
    </source>
</evidence>
<dbReference type="GO" id="GO:0000976">
    <property type="term" value="F:transcription cis-regulatory region binding"/>
    <property type="evidence" value="ECO:0007669"/>
    <property type="project" value="TreeGrafter"/>
</dbReference>
<dbReference type="SUPFAM" id="SSF46689">
    <property type="entry name" value="Homeodomain-like"/>
    <property type="match status" value="1"/>
</dbReference>
<accession>A0A1I7EAG4</accession>
<organism evidence="5 6">
    <name type="scientific">Paraburkholderia aspalathi</name>
    <dbReference type="NCBI Taxonomy" id="1324617"/>
    <lineage>
        <taxon>Bacteria</taxon>
        <taxon>Pseudomonadati</taxon>
        <taxon>Pseudomonadota</taxon>
        <taxon>Betaproteobacteria</taxon>
        <taxon>Burkholderiales</taxon>
        <taxon>Burkholderiaceae</taxon>
        <taxon>Paraburkholderia</taxon>
    </lineage>
</organism>
<keyword evidence="3" id="KW-0804">Transcription</keyword>
<dbReference type="OrthoDB" id="6506763at2"/>
<dbReference type="InterPro" id="IPR018060">
    <property type="entry name" value="HTH_AraC"/>
</dbReference>
<gene>
    <name evidence="5" type="ORF">SAMN05192563_1015120</name>
</gene>
<keyword evidence="2" id="KW-0238">DNA-binding</keyword>
<evidence type="ECO:0000259" key="4">
    <source>
        <dbReference type="PROSITE" id="PS01124"/>
    </source>
</evidence>
<dbReference type="Proteomes" id="UP000198844">
    <property type="component" value="Unassembled WGS sequence"/>
</dbReference>
<evidence type="ECO:0000313" key="6">
    <source>
        <dbReference type="Proteomes" id="UP000198844"/>
    </source>
</evidence>
<dbReference type="GO" id="GO:0003700">
    <property type="term" value="F:DNA-binding transcription factor activity"/>
    <property type="evidence" value="ECO:0007669"/>
    <property type="project" value="InterPro"/>
</dbReference>
<dbReference type="InterPro" id="IPR032687">
    <property type="entry name" value="AraC-type_N"/>
</dbReference>
<name>A0A1I7EAG4_9BURK</name>
<evidence type="ECO:0000256" key="1">
    <source>
        <dbReference type="ARBA" id="ARBA00023015"/>
    </source>
</evidence>
<dbReference type="RefSeq" id="WP_093638125.1">
    <property type="nucleotide sequence ID" value="NZ_FPBH01000015.1"/>
</dbReference>
<feature type="domain" description="HTH araC/xylS-type" evidence="4">
    <location>
        <begin position="244"/>
        <end position="342"/>
    </location>
</feature>
<dbReference type="Gene3D" id="1.10.10.60">
    <property type="entry name" value="Homeodomain-like"/>
    <property type="match status" value="1"/>
</dbReference>
<dbReference type="InterPro" id="IPR009057">
    <property type="entry name" value="Homeodomain-like_sf"/>
</dbReference>
<dbReference type="PANTHER" id="PTHR47894">
    <property type="entry name" value="HTH-TYPE TRANSCRIPTIONAL REGULATOR GADX"/>
    <property type="match status" value="1"/>
</dbReference>
<sequence length="371" mass="39894">MERQNINSAVAFAALNPAEITLIADTATATGIPSSATLEGTGLSPAALLQGKCKTSMQQHVTALSNAVGLTGDRLLALRAGSRAHLTAFGIVGYALWSSATLREALTVAREYAPLLNLKCGPTLSVEGGSAVLRFIEPSGLSIDETEFFVEFELVKVLTFLRDMQIPHFQPSCVRLLSSCADHHSRAGILLGCNNVSKDTVAQIRFDAAWLDHSLSQANPRTHKACLEACNQLLETQDSHVDLASSVRSILANASTAIPTLPEVASTLCMSARTLRRRLDLMNTSYSQLLDDVRKTLAIRYVASTGLTTELIAEKLGYSDAANFSHAFKRWTGQAPRQYRATSVAKIAVPRGALVAMPRAAQRFELLQTAA</sequence>
<dbReference type="Pfam" id="PF12833">
    <property type="entry name" value="HTH_18"/>
    <property type="match status" value="1"/>
</dbReference>
<protein>
    <submittedName>
        <fullName evidence="5">Transcriptional regulator, AraC family</fullName>
    </submittedName>
</protein>
<reference evidence="5 6" key="1">
    <citation type="submission" date="2016-10" db="EMBL/GenBank/DDBJ databases">
        <authorList>
            <person name="de Groot N.N."/>
        </authorList>
    </citation>
    <scope>NUCLEOTIDE SEQUENCE [LARGE SCALE GENOMIC DNA]</scope>
    <source>
        <strain evidence="5 6">LMG 27731</strain>
    </source>
</reference>
<dbReference type="AlphaFoldDB" id="A0A1I7EAG4"/>
<dbReference type="GO" id="GO:0005829">
    <property type="term" value="C:cytosol"/>
    <property type="evidence" value="ECO:0007669"/>
    <property type="project" value="TreeGrafter"/>
</dbReference>
<dbReference type="PANTHER" id="PTHR47894:SF1">
    <property type="entry name" value="HTH-TYPE TRANSCRIPTIONAL REGULATOR VQSM"/>
    <property type="match status" value="1"/>
</dbReference>
<dbReference type="PROSITE" id="PS01124">
    <property type="entry name" value="HTH_ARAC_FAMILY_2"/>
    <property type="match status" value="1"/>
</dbReference>
<evidence type="ECO:0000256" key="2">
    <source>
        <dbReference type="ARBA" id="ARBA00023125"/>
    </source>
</evidence>
<keyword evidence="1" id="KW-0805">Transcription regulation</keyword>
<dbReference type="SMART" id="SM00342">
    <property type="entry name" value="HTH_ARAC"/>
    <property type="match status" value="1"/>
</dbReference>